<feature type="region of interest" description="Disordered" evidence="1">
    <location>
        <begin position="29"/>
        <end position="81"/>
    </location>
</feature>
<protein>
    <submittedName>
        <fullName evidence="3">Uncharacterized protein</fullName>
    </submittedName>
</protein>
<proteinExistence type="predicted"/>
<evidence type="ECO:0000313" key="2">
    <source>
        <dbReference type="Proteomes" id="UP000887565"/>
    </source>
</evidence>
<dbReference type="Proteomes" id="UP000887565">
    <property type="component" value="Unplaced"/>
</dbReference>
<dbReference type="AlphaFoldDB" id="A0A915J9L1"/>
<evidence type="ECO:0000313" key="3">
    <source>
        <dbReference type="WBParaSite" id="nRc.2.0.1.t22445-RA"/>
    </source>
</evidence>
<name>A0A915J9L1_ROMCU</name>
<evidence type="ECO:0000256" key="1">
    <source>
        <dbReference type="SAM" id="MobiDB-lite"/>
    </source>
</evidence>
<accession>A0A915J9L1</accession>
<reference evidence="3" key="1">
    <citation type="submission" date="2022-11" db="UniProtKB">
        <authorList>
            <consortium name="WormBaseParasite"/>
        </authorList>
    </citation>
    <scope>IDENTIFICATION</scope>
</reference>
<keyword evidence="2" id="KW-1185">Reference proteome</keyword>
<dbReference type="WBParaSite" id="nRc.2.0.1.t22445-RA">
    <property type="protein sequence ID" value="nRc.2.0.1.t22445-RA"/>
    <property type="gene ID" value="nRc.2.0.1.g22445"/>
</dbReference>
<organism evidence="2 3">
    <name type="scientific">Romanomermis culicivorax</name>
    <name type="common">Nematode worm</name>
    <dbReference type="NCBI Taxonomy" id="13658"/>
    <lineage>
        <taxon>Eukaryota</taxon>
        <taxon>Metazoa</taxon>
        <taxon>Ecdysozoa</taxon>
        <taxon>Nematoda</taxon>
        <taxon>Enoplea</taxon>
        <taxon>Dorylaimia</taxon>
        <taxon>Mermithida</taxon>
        <taxon>Mermithoidea</taxon>
        <taxon>Mermithidae</taxon>
        <taxon>Romanomermis</taxon>
    </lineage>
</organism>
<sequence length="117" mass="12480">MKTVASKKKVKKASAQYLNIMMTGGAVASSLAVPPNKPPPAASSKMVQSLEPKKDSGGDLVVSQREHQSPTTPNDIKGKTGKRKAVIIPLADILKKSFVVGGAAKKYDKPLTYYRRG</sequence>